<feature type="region of interest" description="Disordered" evidence="1">
    <location>
        <begin position="42"/>
        <end position="65"/>
    </location>
</feature>
<proteinExistence type="predicted"/>
<evidence type="ECO:0000313" key="3">
    <source>
        <dbReference type="Proteomes" id="UP001488838"/>
    </source>
</evidence>
<keyword evidence="3" id="KW-1185">Reference proteome</keyword>
<name>A0AAW0IWY7_MYOGA</name>
<evidence type="ECO:0000313" key="2">
    <source>
        <dbReference type="EMBL" id="KAK7818912.1"/>
    </source>
</evidence>
<sequence>MGNSTSFDPSTRFFEDVRTESEETKTAEMLVPALNLVLCSPGASHAKDNAKRPEDREASKIRPVY</sequence>
<gene>
    <name evidence="2" type="ORF">U0070_001115</name>
</gene>
<dbReference type="EMBL" id="JBBHLL010000084">
    <property type="protein sequence ID" value="KAK7818912.1"/>
    <property type="molecule type" value="Genomic_DNA"/>
</dbReference>
<evidence type="ECO:0000256" key="1">
    <source>
        <dbReference type="SAM" id="MobiDB-lite"/>
    </source>
</evidence>
<feature type="compositionally biased region" description="Basic and acidic residues" evidence="1">
    <location>
        <begin position="45"/>
        <end position="65"/>
    </location>
</feature>
<protein>
    <submittedName>
        <fullName evidence="2">Uncharacterized protein</fullName>
    </submittedName>
</protein>
<dbReference type="AlphaFoldDB" id="A0AAW0IWY7"/>
<comment type="caution">
    <text evidence="2">The sequence shown here is derived from an EMBL/GenBank/DDBJ whole genome shotgun (WGS) entry which is preliminary data.</text>
</comment>
<dbReference type="Proteomes" id="UP001488838">
    <property type="component" value="Unassembled WGS sequence"/>
</dbReference>
<reference evidence="2 3" key="1">
    <citation type="journal article" date="2023" name="bioRxiv">
        <title>Conserved and derived expression patterns and positive selection on dental genes reveal complex evolutionary context of ever-growing rodent molars.</title>
        <authorList>
            <person name="Calamari Z.T."/>
            <person name="Song A."/>
            <person name="Cohen E."/>
            <person name="Akter M."/>
            <person name="Roy R.D."/>
            <person name="Hallikas O."/>
            <person name="Christensen M.M."/>
            <person name="Li P."/>
            <person name="Marangoni P."/>
            <person name="Jernvall J."/>
            <person name="Klein O.D."/>
        </authorList>
    </citation>
    <scope>NUCLEOTIDE SEQUENCE [LARGE SCALE GENOMIC DNA]</scope>
    <source>
        <strain evidence="2">V071</strain>
    </source>
</reference>
<organism evidence="2 3">
    <name type="scientific">Myodes glareolus</name>
    <name type="common">Bank vole</name>
    <name type="synonym">Clethrionomys glareolus</name>
    <dbReference type="NCBI Taxonomy" id="447135"/>
    <lineage>
        <taxon>Eukaryota</taxon>
        <taxon>Metazoa</taxon>
        <taxon>Chordata</taxon>
        <taxon>Craniata</taxon>
        <taxon>Vertebrata</taxon>
        <taxon>Euteleostomi</taxon>
        <taxon>Mammalia</taxon>
        <taxon>Eutheria</taxon>
        <taxon>Euarchontoglires</taxon>
        <taxon>Glires</taxon>
        <taxon>Rodentia</taxon>
        <taxon>Myomorpha</taxon>
        <taxon>Muroidea</taxon>
        <taxon>Cricetidae</taxon>
        <taxon>Arvicolinae</taxon>
        <taxon>Myodes</taxon>
    </lineage>
</organism>
<accession>A0AAW0IWY7</accession>